<name>X8CMV9_MYCXE</name>
<sequence>MLQQAIDLEDGPPTWYCAGRRCCTTSASPPLAGTRPTAG</sequence>
<dbReference type="EMBL" id="JAOB01000029">
    <property type="protein sequence ID" value="EUA56600.1"/>
    <property type="molecule type" value="Genomic_DNA"/>
</dbReference>
<dbReference type="GO" id="GO:1990817">
    <property type="term" value="F:poly(A) RNA polymerase activity"/>
    <property type="evidence" value="ECO:0007669"/>
    <property type="project" value="UniProtKB-EC"/>
</dbReference>
<accession>X8CMV9</accession>
<evidence type="ECO:0000313" key="1">
    <source>
        <dbReference type="EMBL" id="EUA56600.1"/>
    </source>
</evidence>
<organism evidence="1">
    <name type="scientific">Mycobacterium xenopi 4042</name>
    <dbReference type="NCBI Taxonomy" id="1299334"/>
    <lineage>
        <taxon>Bacteria</taxon>
        <taxon>Bacillati</taxon>
        <taxon>Actinomycetota</taxon>
        <taxon>Actinomycetes</taxon>
        <taxon>Mycobacteriales</taxon>
        <taxon>Mycobacteriaceae</taxon>
        <taxon>Mycobacterium</taxon>
    </lineage>
</organism>
<keyword evidence="1" id="KW-0548">Nucleotidyltransferase</keyword>
<comment type="caution">
    <text evidence="1">The sequence shown here is derived from an EMBL/GenBank/DDBJ whole genome shotgun (WGS) entry which is preliminary data.</text>
</comment>
<gene>
    <name evidence="1" type="ORF">I553_8648</name>
</gene>
<keyword evidence="1" id="KW-0808">Transferase</keyword>
<reference evidence="1" key="1">
    <citation type="submission" date="2014-01" db="EMBL/GenBank/DDBJ databases">
        <authorList>
            <person name="Brown-Elliot B."/>
            <person name="Wallace R."/>
            <person name="Lenaerts A."/>
            <person name="Ordway D."/>
            <person name="DeGroote M.A."/>
            <person name="Parker T."/>
            <person name="Sizemore C."/>
            <person name="Tallon L.J."/>
            <person name="Sadzewicz L.K."/>
            <person name="Sengamalay N."/>
            <person name="Fraser C.M."/>
            <person name="Hine E."/>
            <person name="Shefchek K.A."/>
            <person name="Das S.P."/>
            <person name="Tettelin H."/>
        </authorList>
    </citation>
    <scope>NUCLEOTIDE SEQUENCE [LARGE SCALE GENOMIC DNA]</scope>
    <source>
        <strain evidence="1">4042</strain>
    </source>
</reference>
<proteinExistence type="predicted"/>
<dbReference type="EC" id="2.7.7.19" evidence="1"/>
<dbReference type="AlphaFoldDB" id="X8CMV9"/>
<protein>
    <submittedName>
        <fullName evidence="1">PolyA polymerase domain protein</fullName>
        <ecNumber evidence="1">2.7.7.19</ecNumber>
    </submittedName>
</protein>